<name>A0A2C5YMW7_9HYPO</name>
<protein>
    <submittedName>
        <fullName evidence="6">Uncharacterized protein</fullName>
    </submittedName>
</protein>
<comment type="similarity">
    <text evidence="2">Belongs to the eIF-5A family. Hex1 subfamily.</text>
</comment>
<dbReference type="SUPFAM" id="SSF50104">
    <property type="entry name" value="Translation proteins SH3-like domain"/>
    <property type="match status" value="1"/>
</dbReference>
<dbReference type="GO" id="GO:0140266">
    <property type="term" value="C:Woronin body"/>
    <property type="evidence" value="ECO:0007669"/>
    <property type="project" value="UniProtKB-ARBA"/>
</dbReference>
<dbReference type="GO" id="GO:0003723">
    <property type="term" value="F:RNA binding"/>
    <property type="evidence" value="ECO:0007669"/>
    <property type="project" value="InterPro"/>
</dbReference>
<dbReference type="Proteomes" id="UP000224854">
    <property type="component" value="Unassembled WGS sequence"/>
</dbReference>
<evidence type="ECO:0000256" key="2">
    <source>
        <dbReference type="ARBA" id="ARBA00061629"/>
    </source>
</evidence>
<dbReference type="InterPro" id="IPR012340">
    <property type="entry name" value="NA-bd_OB-fold"/>
</dbReference>
<evidence type="ECO:0000256" key="1">
    <source>
        <dbReference type="ARBA" id="ARBA00004431"/>
    </source>
</evidence>
<dbReference type="PANTHER" id="PTHR11673">
    <property type="entry name" value="TRANSLATION INITIATION FACTOR 5A FAMILY MEMBER"/>
    <property type="match status" value="1"/>
</dbReference>
<gene>
    <name evidence="6" type="ORF">CDD82_164</name>
</gene>
<dbReference type="GO" id="GO:0030428">
    <property type="term" value="C:cell septum"/>
    <property type="evidence" value="ECO:0007669"/>
    <property type="project" value="UniProtKB-SubCell"/>
</dbReference>
<comment type="caution">
    <text evidence="6">The sequence shown here is derived from an EMBL/GenBank/DDBJ whole genome shotgun (WGS) entry which is preliminary data.</text>
</comment>
<dbReference type="FunFam" id="2.30.30.30:FF:000033">
    <property type="entry name" value="Woronin body major protein HEX1"/>
    <property type="match status" value="1"/>
</dbReference>
<dbReference type="InterPro" id="IPR001884">
    <property type="entry name" value="IF5A-like"/>
</dbReference>
<sequence length="407" mass="46812">MYRVIIGSPSLARQWSRAAQLCRFGPDIFPSTYRDNQPQTTTQIHEEVDIQLPHKPHAGRVGQHSSYSANVNLPPSGENRHSEEVRFSQQEERYRRPGFQHEHYVKDERRPARSEFSDTHIEIDTQRPQHASPIDIAERQYRERFRARYQNTVDPPSPRPQYQSEGFEVSEYTVDGESRRPTYHEEVKITEETVEPVHLDRAHQKSKMGYYDEDGHYHSFRHGIHKLADKMTHSHHGHREHVEIETGARPRPGDSSESYMPNTVTIPCHHIRLGDFLMLQGRPCQVIRISTSPATGQYRYLGVDLFTKQLHEESSFISNPAPSVVVQTMLGPVFKQYRVLDIHDGHVVAMTETGDVKQGLPVIDQSNLWSRLHSAFESGRGSVRILVLNDSGRELAVDMKVIHGSRL</sequence>
<dbReference type="InterPro" id="IPR020189">
    <property type="entry name" value="IF5A_C"/>
</dbReference>
<dbReference type="OrthoDB" id="9975114at2759"/>
<evidence type="ECO:0000313" key="7">
    <source>
        <dbReference type="Proteomes" id="UP000224854"/>
    </source>
</evidence>
<dbReference type="Pfam" id="PF21485">
    <property type="entry name" value="IF5A-like_N"/>
    <property type="match status" value="1"/>
</dbReference>
<dbReference type="Gene3D" id="2.30.30.30">
    <property type="match status" value="1"/>
</dbReference>
<dbReference type="Gene3D" id="2.40.50.140">
    <property type="entry name" value="Nucleic acid-binding proteins"/>
    <property type="match status" value="1"/>
</dbReference>
<dbReference type="GO" id="GO:0045901">
    <property type="term" value="P:positive regulation of translational elongation"/>
    <property type="evidence" value="ECO:0007669"/>
    <property type="project" value="InterPro"/>
</dbReference>
<dbReference type="InterPro" id="IPR008991">
    <property type="entry name" value="Translation_prot_SH3-like_sf"/>
</dbReference>
<reference evidence="6 7" key="1">
    <citation type="submission" date="2017-06" db="EMBL/GenBank/DDBJ databases">
        <title>Ant-infecting Ophiocordyceps genomes reveal a high diversity of potential behavioral manipulation genes and a possible major role for enterotoxins.</title>
        <authorList>
            <person name="De Bekker C."/>
            <person name="Evans H.C."/>
            <person name="Brachmann A."/>
            <person name="Hughes D.P."/>
        </authorList>
    </citation>
    <scope>NUCLEOTIDE SEQUENCE [LARGE SCALE GENOMIC DNA]</scope>
    <source>
        <strain evidence="6 7">1348a</strain>
    </source>
</reference>
<evidence type="ECO:0000313" key="6">
    <source>
        <dbReference type="EMBL" id="PHH68953.1"/>
    </source>
</evidence>
<feature type="compositionally biased region" description="Basic and acidic residues" evidence="3">
    <location>
        <begin position="78"/>
        <end position="113"/>
    </location>
</feature>
<dbReference type="CDD" id="cd04469">
    <property type="entry name" value="S1_Hex1"/>
    <property type="match status" value="1"/>
</dbReference>
<evidence type="ECO:0000256" key="3">
    <source>
        <dbReference type="SAM" id="MobiDB-lite"/>
    </source>
</evidence>
<evidence type="ECO:0000259" key="4">
    <source>
        <dbReference type="Pfam" id="PF01287"/>
    </source>
</evidence>
<feature type="compositionally biased region" description="Basic and acidic residues" evidence="3">
    <location>
        <begin position="240"/>
        <end position="254"/>
    </location>
</feature>
<dbReference type="GO" id="GO:0043022">
    <property type="term" value="F:ribosome binding"/>
    <property type="evidence" value="ECO:0007669"/>
    <property type="project" value="InterPro"/>
</dbReference>
<dbReference type="EMBL" id="NJEU01001025">
    <property type="protein sequence ID" value="PHH68953.1"/>
    <property type="molecule type" value="Genomic_DNA"/>
</dbReference>
<dbReference type="GO" id="GO:0045905">
    <property type="term" value="P:positive regulation of translational termination"/>
    <property type="evidence" value="ECO:0007669"/>
    <property type="project" value="InterPro"/>
</dbReference>
<feature type="region of interest" description="Disordered" evidence="3">
    <location>
        <begin position="73"/>
        <end position="113"/>
    </location>
</feature>
<dbReference type="InterPro" id="IPR037318">
    <property type="entry name" value="Hex1_S1"/>
</dbReference>
<dbReference type="InterPro" id="IPR048670">
    <property type="entry name" value="IF5A-like_N"/>
</dbReference>
<dbReference type="AlphaFoldDB" id="A0A2C5YMW7"/>
<evidence type="ECO:0000259" key="5">
    <source>
        <dbReference type="Pfam" id="PF21485"/>
    </source>
</evidence>
<feature type="domain" description="Translation initiation factor 5A-like N-terminal" evidence="5">
    <location>
        <begin position="262"/>
        <end position="313"/>
    </location>
</feature>
<dbReference type="Pfam" id="PF01287">
    <property type="entry name" value="eIF-5a"/>
    <property type="match status" value="1"/>
</dbReference>
<keyword evidence="7" id="KW-1185">Reference proteome</keyword>
<comment type="subcellular location">
    <subcellularLocation>
        <location evidence="1">Cell septum</location>
    </subcellularLocation>
</comment>
<dbReference type="GO" id="GO:0003746">
    <property type="term" value="F:translation elongation factor activity"/>
    <property type="evidence" value="ECO:0007669"/>
    <property type="project" value="InterPro"/>
</dbReference>
<organism evidence="6 7">
    <name type="scientific">Ophiocordyceps australis</name>
    <dbReference type="NCBI Taxonomy" id="1399860"/>
    <lineage>
        <taxon>Eukaryota</taxon>
        <taxon>Fungi</taxon>
        <taxon>Dikarya</taxon>
        <taxon>Ascomycota</taxon>
        <taxon>Pezizomycotina</taxon>
        <taxon>Sordariomycetes</taxon>
        <taxon>Hypocreomycetidae</taxon>
        <taxon>Hypocreales</taxon>
        <taxon>Ophiocordycipitaceae</taxon>
        <taxon>Ophiocordyceps</taxon>
    </lineage>
</organism>
<feature type="region of interest" description="Disordered" evidence="3">
    <location>
        <begin position="234"/>
        <end position="260"/>
    </location>
</feature>
<proteinExistence type="inferred from homology"/>
<dbReference type="InterPro" id="IPR014722">
    <property type="entry name" value="Rib_uL2_dom2"/>
</dbReference>
<accession>A0A2C5YMW7</accession>
<dbReference type="SUPFAM" id="SSF50249">
    <property type="entry name" value="Nucleic acid-binding proteins"/>
    <property type="match status" value="1"/>
</dbReference>
<feature type="domain" description="Translation initiation factor 5A C-terminal" evidence="4">
    <location>
        <begin position="335"/>
        <end position="400"/>
    </location>
</feature>